<feature type="domain" description="DUF8173" evidence="2">
    <location>
        <begin position="170"/>
        <end position="318"/>
    </location>
</feature>
<evidence type="ECO:0000313" key="3">
    <source>
        <dbReference type="EMBL" id="MFC7234909.1"/>
    </source>
</evidence>
<gene>
    <name evidence="3" type="ORF">ACFQJ4_06195</name>
</gene>
<comment type="caution">
    <text evidence="3">The sequence shown here is derived from an EMBL/GenBank/DDBJ whole genome shotgun (WGS) entry which is preliminary data.</text>
</comment>
<feature type="transmembrane region" description="Helical" evidence="1">
    <location>
        <begin position="176"/>
        <end position="193"/>
    </location>
</feature>
<organism evidence="3 4">
    <name type="scientific">Halosegnis marinus</name>
    <dbReference type="NCBI Taxonomy" id="3034023"/>
    <lineage>
        <taxon>Archaea</taxon>
        <taxon>Methanobacteriati</taxon>
        <taxon>Methanobacteriota</taxon>
        <taxon>Stenosarchaea group</taxon>
        <taxon>Halobacteria</taxon>
        <taxon>Halobacteriales</taxon>
        <taxon>Natronomonadaceae</taxon>
        <taxon>Halosegnis</taxon>
    </lineage>
</organism>
<evidence type="ECO:0000313" key="4">
    <source>
        <dbReference type="Proteomes" id="UP001596398"/>
    </source>
</evidence>
<name>A0ABD5ZNY3_9EURY</name>
<evidence type="ECO:0000256" key="1">
    <source>
        <dbReference type="SAM" id="Phobius"/>
    </source>
</evidence>
<dbReference type="AlphaFoldDB" id="A0ABD5ZNY3"/>
<reference evidence="3 4" key="1">
    <citation type="journal article" date="2019" name="Int. J. Syst. Evol. Microbiol.">
        <title>The Global Catalogue of Microorganisms (GCM) 10K type strain sequencing project: providing services to taxonomists for standard genome sequencing and annotation.</title>
        <authorList>
            <consortium name="The Broad Institute Genomics Platform"/>
            <consortium name="The Broad Institute Genome Sequencing Center for Infectious Disease"/>
            <person name="Wu L."/>
            <person name="Ma J."/>
        </authorList>
    </citation>
    <scope>NUCLEOTIDE SEQUENCE [LARGE SCALE GENOMIC DNA]</scope>
    <source>
        <strain evidence="3 4">DT85</strain>
    </source>
</reference>
<keyword evidence="4" id="KW-1185">Reference proteome</keyword>
<dbReference type="RefSeq" id="WP_276235929.1">
    <property type="nucleotide sequence ID" value="NZ_CP119802.1"/>
</dbReference>
<proteinExistence type="predicted"/>
<feature type="transmembrane region" description="Helical" evidence="1">
    <location>
        <begin position="273"/>
        <end position="290"/>
    </location>
</feature>
<feature type="transmembrane region" description="Helical" evidence="1">
    <location>
        <begin position="240"/>
        <end position="261"/>
    </location>
</feature>
<accession>A0ABD5ZNY3</accession>
<protein>
    <submittedName>
        <fullName evidence="3">Polymer-forming cytoskeletal protein</fullName>
    </submittedName>
</protein>
<feature type="transmembrane region" description="Helical" evidence="1">
    <location>
        <begin position="296"/>
        <end position="316"/>
    </location>
</feature>
<dbReference type="Proteomes" id="UP001596398">
    <property type="component" value="Unassembled WGS sequence"/>
</dbReference>
<sequence>MSRLTRIGAALLAVCVLLSVAVAPVAAESRVGDTVVVGAGETIDGDLDVFAGTVLIRGTVTGDLNGAAGSIVVSGTVEGGVNAAAGTVTVTESGTVGGDLAVGAGTLTVDGTVLGDVTAGAATVALGPDARIAGDLRYDPDADLVGDRGAVEGSLVADDSLGFDAGPVVPPVVFDIYGLLVGLVVGAVLLYGAPGFSGRVTDLALDSPLRAGGVGLLAVVAAPVVFLLLLVTIVGIPLALVGAVVFGLFAWVGSLYGRLVVGTWLARALDREDSRVVVLFAGFLAVFVAVQVPVVGWLVSALVALLGLGALALALYGARRKGDDTYTPAIRPVA</sequence>
<dbReference type="GeneID" id="79266582"/>
<keyword evidence="1" id="KW-0472">Membrane</keyword>
<dbReference type="Pfam" id="PF26514">
    <property type="entry name" value="DUF8173"/>
    <property type="match status" value="1"/>
</dbReference>
<evidence type="ECO:0000259" key="2">
    <source>
        <dbReference type="Pfam" id="PF26514"/>
    </source>
</evidence>
<keyword evidence="1" id="KW-0812">Transmembrane</keyword>
<feature type="transmembrane region" description="Helical" evidence="1">
    <location>
        <begin position="214"/>
        <end position="234"/>
    </location>
</feature>
<dbReference type="EMBL" id="JBHTAP010000001">
    <property type="protein sequence ID" value="MFC7234909.1"/>
    <property type="molecule type" value="Genomic_DNA"/>
</dbReference>
<dbReference type="InterPro" id="IPR058486">
    <property type="entry name" value="DUF8173"/>
</dbReference>
<keyword evidence="1" id="KW-1133">Transmembrane helix</keyword>